<dbReference type="HAMAP" id="MF_00014">
    <property type="entry name" value="Ribosome_mat_RimM"/>
    <property type="match status" value="1"/>
</dbReference>
<keyword evidence="1 5" id="KW-0963">Cytoplasm</keyword>
<keyword evidence="3 5" id="KW-0698">rRNA processing</keyword>
<dbReference type="InterPro" id="IPR002676">
    <property type="entry name" value="RimM_N"/>
</dbReference>
<feature type="domain" description="RimM N-terminal" evidence="7">
    <location>
        <begin position="14"/>
        <end position="90"/>
    </location>
</feature>
<dbReference type="Pfam" id="PF01782">
    <property type="entry name" value="RimM"/>
    <property type="match status" value="1"/>
</dbReference>
<dbReference type="SUPFAM" id="SSF50346">
    <property type="entry name" value="PRC-barrel domain"/>
    <property type="match status" value="1"/>
</dbReference>
<keyword evidence="4 5" id="KW-0143">Chaperone</keyword>
<reference evidence="10" key="1">
    <citation type="journal article" date="2019" name="Int. J. Syst. Evol. Microbiol.">
        <title>The Global Catalogue of Microorganisms (GCM) 10K type strain sequencing project: providing services to taxonomists for standard genome sequencing and annotation.</title>
        <authorList>
            <consortium name="The Broad Institute Genomics Platform"/>
            <consortium name="The Broad Institute Genome Sequencing Center for Infectious Disease"/>
            <person name="Wu L."/>
            <person name="Ma J."/>
        </authorList>
    </citation>
    <scope>NUCLEOTIDE SEQUENCE [LARGE SCALE GENOMIC DNA]</scope>
    <source>
        <strain evidence="10">JCM 31405</strain>
    </source>
</reference>
<name>A0ABQ2S1Q9_9DEIO</name>
<gene>
    <name evidence="5 9" type="primary">rimM</name>
    <name evidence="9" type="ORF">GCM10008960_07970</name>
</gene>
<comment type="subcellular location">
    <subcellularLocation>
        <location evidence="5">Cytoplasm</location>
    </subcellularLocation>
</comment>
<proteinExistence type="inferred from homology"/>
<dbReference type="SUPFAM" id="SSF50447">
    <property type="entry name" value="Translation proteins"/>
    <property type="match status" value="1"/>
</dbReference>
<dbReference type="InterPro" id="IPR056792">
    <property type="entry name" value="PRC_RimM"/>
</dbReference>
<comment type="caution">
    <text evidence="9">The sequence shown here is derived from an EMBL/GenBank/DDBJ whole genome shotgun (WGS) entry which is preliminary data.</text>
</comment>
<comment type="subunit">
    <text evidence="5">Binds ribosomal protein uS19.</text>
</comment>
<keyword evidence="10" id="KW-1185">Reference proteome</keyword>
<dbReference type="Pfam" id="PF24986">
    <property type="entry name" value="PRC_RimM"/>
    <property type="match status" value="1"/>
</dbReference>
<accession>A0ABQ2S1Q9</accession>
<evidence type="ECO:0000256" key="3">
    <source>
        <dbReference type="ARBA" id="ARBA00022552"/>
    </source>
</evidence>
<dbReference type="Gene3D" id="2.40.30.60">
    <property type="entry name" value="RimM"/>
    <property type="match status" value="1"/>
</dbReference>
<comment type="function">
    <text evidence="5">An accessory protein needed during the final step in the assembly of 30S ribosomal subunit, possibly for assembly of the head region. Essential for efficient processing of 16S rRNA. May be needed both before and after RbfA during the maturation of 16S rRNA. It has affinity for free ribosomal 30S subunits but not for 70S ribosomes.</text>
</comment>
<dbReference type="Gene3D" id="2.30.30.240">
    <property type="entry name" value="PRC-barrel domain"/>
    <property type="match status" value="1"/>
</dbReference>
<dbReference type="NCBIfam" id="TIGR02273">
    <property type="entry name" value="16S_RimM"/>
    <property type="match status" value="1"/>
</dbReference>
<evidence type="ECO:0000259" key="8">
    <source>
        <dbReference type="Pfam" id="PF24986"/>
    </source>
</evidence>
<comment type="domain">
    <text evidence="5">The PRC barrel domain binds ribosomal protein uS19.</text>
</comment>
<dbReference type="EMBL" id="BMQN01000001">
    <property type="protein sequence ID" value="GGR83331.1"/>
    <property type="molecule type" value="Genomic_DNA"/>
</dbReference>
<feature type="region of interest" description="Disordered" evidence="6">
    <location>
        <begin position="169"/>
        <end position="190"/>
    </location>
</feature>
<protein>
    <recommendedName>
        <fullName evidence="5">Ribosome maturation factor RimM</fullName>
    </recommendedName>
</protein>
<keyword evidence="2 5" id="KW-0690">Ribosome biogenesis</keyword>
<dbReference type="PANTHER" id="PTHR33692:SF1">
    <property type="entry name" value="RIBOSOME MATURATION FACTOR RIMM"/>
    <property type="match status" value="1"/>
</dbReference>
<sequence length="190" mass="20242">MTGGVTGGQDRTRLGYFLGPHGVKGGVKVYVLGDQEQFRALKRVYVEGRGWLRVARLEMLAPGVALQLAGVTSREAAEELRGLNVFAADDELPEPEEGVYYYHELRGLTLHGAGGEVLGEVVDVEDGGHQDLLVVRHEGGESFVPLQAPYVLVNLNDRKRPVSLALSADAPAGLLESAEPEGPEAGGDDA</sequence>
<dbReference type="PANTHER" id="PTHR33692">
    <property type="entry name" value="RIBOSOME MATURATION FACTOR RIMM"/>
    <property type="match status" value="1"/>
</dbReference>
<feature type="domain" description="Ribosome maturation factor RimM PRC barrel" evidence="8">
    <location>
        <begin position="103"/>
        <end position="149"/>
    </location>
</feature>
<dbReference type="Proteomes" id="UP000644548">
    <property type="component" value="Unassembled WGS sequence"/>
</dbReference>
<dbReference type="InterPro" id="IPR009000">
    <property type="entry name" value="Transl_B-barrel_sf"/>
</dbReference>
<organism evidence="9 10">
    <name type="scientific">Deinococcus sedimenti</name>
    <dbReference type="NCBI Taxonomy" id="1867090"/>
    <lineage>
        <taxon>Bacteria</taxon>
        <taxon>Thermotogati</taxon>
        <taxon>Deinococcota</taxon>
        <taxon>Deinococci</taxon>
        <taxon>Deinococcales</taxon>
        <taxon>Deinococcaceae</taxon>
        <taxon>Deinococcus</taxon>
    </lineage>
</organism>
<dbReference type="NCBIfam" id="NF010403">
    <property type="entry name" value="PRK13829.1"/>
    <property type="match status" value="1"/>
</dbReference>
<evidence type="ECO:0000256" key="1">
    <source>
        <dbReference type="ARBA" id="ARBA00022490"/>
    </source>
</evidence>
<feature type="compositionally biased region" description="Acidic residues" evidence="6">
    <location>
        <begin position="178"/>
        <end position="190"/>
    </location>
</feature>
<evidence type="ECO:0000256" key="2">
    <source>
        <dbReference type="ARBA" id="ARBA00022517"/>
    </source>
</evidence>
<dbReference type="InterPro" id="IPR011961">
    <property type="entry name" value="RimM"/>
</dbReference>
<evidence type="ECO:0000259" key="7">
    <source>
        <dbReference type="Pfam" id="PF01782"/>
    </source>
</evidence>
<evidence type="ECO:0000313" key="9">
    <source>
        <dbReference type="EMBL" id="GGR83331.1"/>
    </source>
</evidence>
<dbReference type="InterPro" id="IPR036976">
    <property type="entry name" value="RimM_N_sf"/>
</dbReference>
<dbReference type="RefSeq" id="WP_373290977.1">
    <property type="nucleotide sequence ID" value="NZ_BMQN01000001.1"/>
</dbReference>
<evidence type="ECO:0000256" key="6">
    <source>
        <dbReference type="SAM" id="MobiDB-lite"/>
    </source>
</evidence>
<evidence type="ECO:0000256" key="5">
    <source>
        <dbReference type="HAMAP-Rule" id="MF_00014"/>
    </source>
</evidence>
<dbReference type="InterPro" id="IPR011033">
    <property type="entry name" value="PRC_barrel-like_sf"/>
</dbReference>
<comment type="similarity">
    <text evidence="5">Belongs to the RimM family.</text>
</comment>
<evidence type="ECO:0000313" key="10">
    <source>
        <dbReference type="Proteomes" id="UP000644548"/>
    </source>
</evidence>
<evidence type="ECO:0000256" key="4">
    <source>
        <dbReference type="ARBA" id="ARBA00023186"/>
    </source>
</evidence>